<dbReference type="STRING" id="444157.Tneu_0545"/>
<keyword evidence="3" id="KW-0547">Nucleotide-binding</keyword>
<protein>
    <submittedName>
        <fullName evidence="7">ABC transporter related</fullName>
    </submittedName>
</protein>
<dbReference type="GO" id="GO:0005524">
    <property type="term" value="F:ATP binding"/>
    <property type="evidence" value="ECO:0007669"/>
    <property type="project" value="UniProtKB-KW"/>
</dbReference>
<dbReference type="InterPro" id="IPR003439">
    <property type="entry name" value="ABC_transporter-like_ATP-bd"/>
</dbReference>
<keyword evidence="8" id="KW-1185">Reference proteome</keyword>
<dbReference type="SMART" id="SM00382">
    <property type="entry name" value="AAA"/>
    <property type="match status" value="1"/>
</dbReference>
<dbReference type="GO" id="GO:0016887">
    <property type="term" value="F:ATP hydrolysis activity"/>
    <property type="evidence" value="ECO:0007669"/>
    <property type="project" value="InterPro"/>
</dbReference>
<dbReference type="SUPFAM" id="SSF52540">
    <property type="entry name" value="P-loop containing nucleoside triphosphate hydrolases"/>
    <property type="match status" value="1"/>
</dbReference>
<dbReference type="PANTHER" id="PTHR43820">
    <property type="entry name" value="HIGH-AFFINITY BRANCHED-CHAIN AMINO ACID TRANSPORT ATP-BINDING PROTEIN LIVF"/>
    <property type="match status" value="1"/>
</dbReference>
<comment type="similarity">
    <text evidence="1">Belongs to the ABC transporter superfamily.</text>
</comment>
<organism evidence="7 8">
    <name type="scientific">Pyrobaculum neutrophilum (strain DSM 2338 / JCM 9278 / NBRC 100436 / V24Sta)</name>
    <name type="common">Thermoproteus neutrophilus</name>
    <dbReference type="NCBI Taxonomy" id="444157"/>
    <lineage>
        <taxon>Archaea</taxon>
        <taxon>Thermoproteota</taxon>
        <taxon>Thermoprotei</taxon>
        <taxon>Thermoproteales</taxon>
        <taxon>Thermoproteaceae</taxon>
        <taxon>Pyrobaculum</taxon>
    </lineage>
</organism>
<evidence type="ECO:0000313" key="8">
    <source>
        <dbReference type="Proteomes" id="UP000001694"/>
    </source>
</evidence>
<dbReference type="EMBL" id="CP001014">
    <property type="protein sequence ID" value="ACB39488.1"/>
    <property type="molecule type" value="Genomic_DNA"/>
</dbReference>
<accession>B1YCH5</accession>
<gene>
    <name evidence="7" type="ordered locus">Tneu_0545</name>
</gene>
<evidence type="ECO:0000256" key="3">
    <source>
        <dbReference type="ARBA" id="ARBA00022741"/>
    </source>
</evidence>
<dbReference type="PANTHER" id="PTHR43820:SF4">
    <property type="entry name" value="HIGH-AFFINITY BRANCHED-CHAIN AMINO ACID TRANSPORT ATP-BINDING PROTEIN LIVF"/>
    <property type="match status" value="1"/>
</dbReference>
<dbReference type="InterPro" id="IPR017871">
    <property type="entry name" value="ABC_transporter-like_CS"/>
</dbReference>
<evidence type="ECO:0000256" key="1">
    <source>
        <dbReference type="ARBA" id="ARBA00005417"/>
    </source>
</evidence>
<dbReference type="HOGENOM" id="CLU_000604_1_2_2"/>
<dbReference type="GO" id="GO:0015658">
    <property type="term" value="F:branched-chain amino acid transmembrane transporter activity"/>
    <property type="evidence" value="ECO:0007669"/>
    <property type="project" value="TreeGrafter"/>
</dbReference>
<dbReference type="AlphaFoldDB" id="B1YCH5"/>
<dbReference type="Gene3D" id="3.40.50.300">
    <property type="entry name" value="P-loop containing nucleotide triphosphate hydrolases"/>
    <property type="match status" value="1"/>
</dbReference>
<dbReference type="GO" id="GO:0015807">
    <property type="term" value="P:L-amino acid transport"/>
    <property type="evidence" value="ECO:0007669"/>
    <property type="project" value="TreeGrafter"/>
</dbReference>
<dbReference type="InterPro" id="IPR003593">
    <property type="entry name" value="AAA+_ATPase"/>
</dbReference>
<dbReference type="eggNOG" id="arCOG00924">
    <property type="taxonomic scope" value="Archaea"/>
</dbReference>
<dbReference type="PROSITE" id="PS00211">
    <property type="entry name" value="ABC_TRANSPORTER_1"/>
    <property type="match status" value="1"/>
</dbReference>
<name>B1YCH5_PYRNV</name>
<evidence type="ECO:0000256" key="5">
    <source>
        <dbReference type="ARBA" id="ARBA00022970"/>
    </source>
</evidence>
<evidence type="ECO:0000259" key="6">
    <source>
        <dbReference type="PROSITE" id="PS50893"/>
    </source>
</evidence>
<evidence type="ECO:0000256" key="4">
    <source>
        <dbReference type="ARBA" id="ARBA00022840"/>
    </source>
</evidence>
<dbReference type="KEGG" id="tne:Tneu_0545"/>
<evidence type="ECO:0000256" key="2">
    <source>
        <dbReference type="ARBA" id="ARBA00022448"/>
    </source>
</evidence>
<dbReference type="Proteomes" id="UP000001694">
    <property type="component" value="Chromosome"/>
</dbReference>
<keyword evidence="4" id="KW-0067">ATP-binding</keyword>
<reference evidence="7" key="1">
    <citation type="submission" date="2008-03" db="EMBL/GenBank/DDBJ databases">
        <title>Complete sequence of Thermoproteus neutrophilus V24Sta.</title>
        <authorList>
            <consortium name="US DOE Joint Genome Institute"/>
            <person name="Copeland A."/>
            <person name="Lucas S."/>
            <person name="Lapidus A."/>
            <person name="Glavina del Rio T."/>
            <person name="Dalin E."/>
            <person name="Tice H."/>
            <person name="Bruce D."/>
            <person name="Goodwin L."/>
            <person name="Pitluck S."/>
            <person name="Sims D."/>
            <person name="Brettin T."/>
            <person name="Detter J.C."/>
            <person name="Han C."/>
            <person name="Kuske C.R."/>
            <person name="Schmutz J."/>
            <person name="Larimer F."/>
            <person name="Land M."/>
            <person name="Hauser L."/>
            <person name="Kyrpides N."/>
            <person name="Mikhailova N."/>
            <person name="Biddle J.F."/>
            <person name="Zhang Z."/>
            <person name="Fitz-Gibbon S.T."/>
            <person name="Lowe T.M."/>
            <person name="Saltikov C."/>
            <person name="House C.H."/>
            <person name="Richardson P."/>
        </authorList>
    </citation>
    <scope>NUCLEOTIDE SEQUENCE [LARGE SCALE GENOMIC DNA]</scope>
    <source>
        <strain evidence="7">V24Sta</strain>
    </source>
</reference>
<proteinExistence type="inferred from homology"/>
<dbReference type="RefSeq" id="WP_012349908.1">
    <property type="nucleotide sequence ID" value="NC_010525.1"/>
</dbReference>
<keyword evidence="2" id="KW-0813">Transport</keyword>
<evidence type="ECO:0000313" key="7">
    <source>
        <dbReference type="EMBL" id="ACB39488.1"/>
    </source>
</evidence>
<keyword evidence="5" id="KW-0029">Amino-acid transport</keyword>
<dbReference type="GeneID" id="6165544"/>
<dbReference type="InterPro" id="IPR052156">
    <property type="entry name" value="BCAA_Transport_ATP-bd_LivF"/>
</dbReference>
<dbReference type="InterPro" id="IPR027417">
    <property type="entry name" value="P-loop_NTPase"/>
</dbReference>
<dbReference type="PROSITE" id="PS50893">
    <property type="entry name" value="ABC_TRANSPORTER_2"/>
    <property type="match status" value="1"/>
</dbReference>
<dbReference type="OrthoDB" id="97750at2157"/>
<dbReference type="CDD" id="cd03224">
    <property type="entry name" value="ABC_TM1139_LivF_branched"/>
    <property type="match status" value="1"/>
</dbReference>
<dbReference type="Pfam" id="PF00005">
    <property type="entry name" value="ABC_tran"/>
    <property type="match status" value="1"/>
</dbReference>
<sequence length="234" mass="25365">MALTVSQLVSGYGKLQVLFGVSVEVPRRSVVSIVGPNGAGKTTTLLTVMGVVKPWGGVVALEGRDVTKAPPHEKVELGLALVPEGRRLFTDMTVEENLLMGAYSRRARASMHDSLELVYSLFPRLRERRRQKAGTMSGGEQQMLAIGRALMSRPRVLMIDEPSAGLAPKVAGELFQTIARLRDEMSVVLVEQNVAAAFEISDYVYVIEGGRVAASGTPEELGRDDGVRRIYLGV</sequence>
<feature type="domain" description="ABC transporter" evidence="6">
    <location>
        <begin position="3"/>
        <end position="234"/>
    </location>
</feature>